<keyword evidence="4" id="KW-1185">Reference proteome</keyword>
<dbReference type="Proteomes" id="UP000053660">
    <property type="component" value="Unassembled WGS sequence"/>
</dbReference>
<evidence type="ECO:0008006" key="5">
    <source>
        <dbReference type="Google" id="ProtNLM"/>
    </source>
</evidence>
<name>A0A0B1SZ32_OESDE</name>
<feature type="region of interest" description="Disordered" evidence="1">
    <location>
        <begin position="107"/>
        <end position="152"/>
    </location>
</feature>
<feature type="signal peptide" evidence="2">
    <location>
        <begin position="1"/>
        <end position="16"/>
    </location>
</feature>
<dbReference type="AlphaFoldDB" id="A0A0B1SZ32"/>
<proteinExistence type="predicted"/>
<organism evidence="3 4">
    <name type="scientific">Oesophagostomum dentatum</name>
    <name type="common">Nodular worm</name>
    <dbReference type="NCBI Taxonomy" id="61180"/>
    <lineage>
        <taxon>Eukaryota</taxon>
        <taxon>Metazoa</taxon>
        <taxon>Ecdysozoa</taxon>
        <taxon>Nematoda</taxon>
        <taxon>Chromadorea</taxon>
        <taxon>Rhabditida</taxon>
        <taxon>Rhabditina</taxon>
        <taxon>Rhabditomorpha</taxon>
        <taxon>Strongyloidea</taxon>
        <taxon>Strongylidae</taxon>
        <taxon>Oesophagostomum</taxon>
    </lineage>
</organism>
<dbReference type="OrthoDB" id="5877643at2759"/>
<protein>
    <recommendedName>
        <fullName evidence="5">Spore coat protein T domain protein</fullName>
    </recommendedName>
</protein>
<evidence type="ECO:0000313" key="3">
    <source>
        <dbReference type="EMBL" id="KHJ88767.1"/>
    </source>
</evidence>
<evidence type="ECO:0000313" key="4">
    <source>
        <dbReference type="Proteomes" id="UP000053660"/>
    </source>
</evidence>
<evidence type="ECO:0000256" key="2">
    <source>
        <dbReference type="SAM" id="SignalP"/>
    </source>
</evidence>
<reference evidence="3 4" key="1">
    <citation type="submission" date="2014-03" db="EMBL/GenBank/DDBJ databases">
        <title>Draft genome of the hookworm Oesophagostomum dentatum.</title>
        <authorList>
            <person name="Mitreva M."/>
        </authorList>
    </citation>
    <scope>NUCLEOTIDE SEQUENCE [LARGE SCALE GENOMIC DNA]</scope>
    <source>
        <strain evidence="3 4">OD-Hann</strain>
    </source>
</reference>
<feature type="chain" id="PRO_5002065209" description="Spore coat protein T domain protein" evidence="2">
    <location>
        <begin position="17"/>
        <end position="152"/>
    </location>
</feature>
<feature type="compositionally biased region" description="Basic and acidic residues" evidence="1">
    <location>
        <begin position="118"/>
        <end position="152"/>
    </location>
</feature>
<evidence type="ECO:0000256" key="1">
    <source>
        <dbReference type="SAM" id="MobiDB-lite"/>
    </source>
</evidence>
<keyword evidence="2" id="KW-0732">Signal</keyword>
<accession>A0A0B1SZ32</accession>
<dbReference type="EMBL" id="KN555231">
    <property type="protein sequence ID" value="KHJ88767.1"/>
    <property type="molecule type" value="Genomic_DNA"/>
</dbReference>
<gene>
    <name evidence="3" type="ORF">OESDEN_11428</name>
</gene>
<sequence length="152" mass="17677">MMFAFVALALLGAVMAMPHHPHYQSGYGYPPRPYQYPGYPGYYPIMGHNNEPLSNVKPGRHHGAFRDIFSGPHIRYDVPMYPGYPIGGWPYPMPPYEPWLSNPFYTEGHRRHHKRHDSRSDEDNRDRHDSRGHDDSRDKHDDDCGRNGKDDC</sequence>